<reference evidence="1 2" key="1">
    <citation type="submission" date="2015-07" db="EMBL/GenBank/DDBJ databases">
        <title>Comparative genomics of the Sigatoka disease complex on banana suggests a link between parallel evolutionary changes in Pseudocercospora fijiensis and Pseudocercospora eumusae and increased virulence on the banana host.</title>
        <authorList>
            <person name="Chang T.-C."/>
            <person name="Salvucci A."/>
            <person name="Crous P.W."/>
            <person name="Stergiopoulos I."/>
        </authorList>
    </citation>
    <scope>NUCLEOTIDE SEQUENCE [LARGE SCALE GENOMIC DNA]</scope>
    <source>
        <strain evidence="1 2">CBS 114824</strain>
    </source>
</reference>
<organism evidence="1 2">
    <name type="scientific">Pseudocercospora eumusae</name>
    <dbReference type="NCBI Taxonomy" id="321146"/>
    <lineage>
        <taxon>Eukaryota</taxon>
        <taxon>Fungi</taxon>
        <taxon>Dikarya</taxon>
        <taxon>Ascomycota</taxon>
        <taxon>Pezizomycotina</taxon>
        <taxon>Dothideomycetes</taxon>
        <taxon>Dothideomycetidae</taxon>
        <taxon>Mycosphaerellales</taxon>
        <taxon>Mycosphaerellaceae</taxon>
        <taxon>Pseudocercospora</taxon>
    </lineage>
</organism>
<accession>A0A139HVW9</accession>
<sequence>MPCESLSCCIHGLPGHAVELRCKTSAHTTPRHVPARDHFLFLPQQLHPPASKWTSTKTLPAQWNVTVTAPRHGLELCLASHRSGMTSAVLCHRERERHHDLLVLHSVFRAKIYTVFAGHFLLISQLFVRRDHSNCTEEAKPLPGEKKTLAPRSGGLAGSPLLLF</sequence>
<proteinExistence type="predicted"/>
<evidence type="ECO:0000313" key="1">
    <source>
        <dbReference type="EMBL" id="KXT06621.1"/>
    </source>
</evidence>
<gene>
    <name evidence="1" type="ORF">AC578_8619</name>
</gene>
<evidence type="ECO:0000313" key="2">
    <source>
        <dbReference type="Proteomes" id="UP000070133"/>
    </source>
</evidence>
<dbReference type="EMBL" id="LFZN01000005">
    <property type="protein sequence ID" value="KXT06621.1"/>
    <property type="molecule type" value="Genomic_DNA"/>
</dbReference>
<keyword evidence="2" id="KW-1185">Reference proteome</keyword>
<comment type="caution">
    <text evidence="1">The sequence shown here is derived from an EMBL/GenBank/DDBJ whole genome shotgun (WGS) entry which is preliminary data.</text>
</comment>
<name>A0A139HVW9_9PEZI</name>
<protein>
    <submittedName>
        <fullName evidence="1">Uncharacterized protein</fullName>
    </submittedName>
</protein>
<dbReference type="AlphaFoldDB" id="A0A139HVW9"/>
<dbReference type="Proteomes" id="UP000070133">
    <property type="component" value="Unassembled WGS sequence"/>
</dbReference>